<dbReference type="RefSeq" id="WP_045056483.1">
    <property type="nucleotide sequence ID" value="NZ_CAWMDP010000024.1"/>
</dbReference>
<reference evidence="1 2" key="1">
    <citation type="submission" date="2015-02" db="EMBL/GenBank/DDBJ databases">
        <title>Draft genome of a novel marine cyanobacterium (Chroococcales) isolated from South Atlantic Ocean.</title>
        <authorList>
            <person name="Rigonato J."/>
            <person name="Alvarenga D.O."/>
            <person name="Branco L.H."/>
            <person name="Varani A.M."/>
            <person name="Brandini F.P."/>
            <person name="Fiore M.F."/>
        </authorList>
    </citation>
    <scope>NUCLEOTIDE SEQUENCE [LARGE SCALE GENOMIC DNA]</scope>
    <source>
        <strain evidence="1 2">CENA595</strain>
    </source>
</reference>
<keyword evidence="2" id="KW-1185">Reference proteome</keyword>
<name>A0A0D8ZNX5_9CYAN</name>
<proteinExistence type="predicted"/>
<dbReference type="Proteomes" id="UP000032452">
    <property type="component" value="Unassembled WGS sequence"/>
</dbReference>
<organism evidence="1 2">
    <name type="scientific">Aliterella atlantica CENA595</name>
    <dbReference type="NCBI Taxonomy" id="1618023"/>
    <lineage>
        <taxon>Bacteria</taxon>
        <taxon>Bacillati</taxon>
        <taxon>Cyanobacteriota</taxon>
        <taxon>Cyanophyceae</taxon>
        <taxon>Chroococcidiopsidales</taxon>
        <taxon>Aliterellaceae</taxon>
        <taxon>Aliterella</taxon>
    </lineage>
</organism>
<sequence length="76" mass="8518">MLRGKVQKLIEQSQDAEEAAKLICIMLDESLDLSANGWFDEDPELEALFGDAEREIDYVQLSDKIDRLLAATSTSD</sequence>
<dbReference type="AlphaFoldDB" id="A0A0D8ZNX5"/>
<protein>
    <submittedName>
        <fullName evidence="1">Uncharacterized protein</fullName>
    </submittedName>
</protein>
<gene>
    <name evidence="1" type="ORF">UH38_20090</name>
</gene>
<evidence type="ECO:0000313" key="1">
    <source>
        <dbReference type="EMBL" id="KJH70057.1"/>
    </source>
</evidence>
<comment type="caution">
    <text evidence="1">The sequence shown here is derived from an EMBL/GenBank/DDBJ whole genome shotgun (WGS) entry which is preliminary data.</text>
</comment>
<accession>A0A0D8ZNX5</accession>
<dbReference type="EMBL" id="JYON01000028">
    <property type="protein sequence ID" value="KJH70057.1"/>
    <property type="molecule type" value="Genomic_DNA"/>
</dbReference>
<evidence type="ECO:0000313" key="2">
    <source>
        <dbReference type="Proteomes" id="UP000032452"/>
    </source>
</evidence>